<protein>
    <submittedName>
        <fullName evidence="2">Uncharacterized protein</fullName>
    </submittedName>
</protein>
<accession>A0A0D2MCB1</accession>
<keyword evidence="3" id="KW-1185">Reference proteome</keyword>
<reference evidence="3" key="1">
    <citation type="submission" date="2014-04" db="EMBL/GenBank/DDBJ databases">
        <title>Evolutionary Origins and Diversification of the Mycorrhizal Mutualists.</title>
        <authorList>
            <consortium name="DOE Joint Genome Institute"/>
            <consortium name="Mycorrhizal Genomics Consortium"/>
            <person name="Kohler A."/>
            <person name="Kuo A."/>
            <person name="Nagy L.G."/>
            <person name="Floudas D."/>
            <person name="Copeland A."/>
            <person name="Barry K.W."/>
            <person name="Cichocki N."/>
            <person name="Veneault-Fourrey C."/>
            <person name="LaButti K."/>
            <person name="Lindquist E.A."/>
            <person name="Lipzen A."/>
            <person name="Lundell T."/>
            <person name="Morin E."/>
            <person name="Murat C."/>
            <person name="Riley R."/>
            <person name="Ohm R."/>
            <person name="Sun H."/>
            <person name="Tunlid A."/>
            <person name="Henrissat B."/>
            <person name="Grigoriev I.V."/>
            <person name="Hibbett D.S."/>
            <person name="Martin F."/>
        </authorList>
    </citation>
    <scope>NUCLEOTIDE SEQUENCE [LARGE SCALE GENOMIC DNA]</scope>
    <source>
        <strain evidence="3">FD-334 SS-4</strain>
    </source>
</reference>
<evidence type="ECO:0000313" key="3">
    <source>
        <dbReference type="Proteomes" id="UP000054270"/>
    </source>
</evidence>
<name>A0A0D2MCB1_HYPSF</name>
<evidence type="ECO:0000256" key="1">
    <source>
        <dbReference type="SAM" id="MobiDB-lite"/>
    </source>
</evidence>
<dbReference type="AlphaFoldDB" id="A0A0D2MCB1"/>
<organism evidence="2 3">
    <name type="scientific">Hypholoma sublateritium (strain FD-334 SS-4)</name>
    <dbReference type="NCBI Taxonomy" id="945553"/>
    <lineage>
        <taxon>Eukaryota</taxon>
        <taxon>Fungi</taxon>
        <taxon>Dikarya</taxon>
        <taxon>Basidiomycota</taxon>
        <taxon>Agaricomycotina</taxon>
        <taxon>Agaricomycetes</taxon>
        <taxon>Agaricomycetidae</taxon>
        <taxon>Agaricales</taxon>
        <taxon>Agaricineae</taxon>
        <taxon>Strophariaceae</taxon>
        <taxon>Hypholoma</taxon>
    </lineage>
</organism>
<proteinExistence type="predicted"/>
<dbReference type="Proteomes" id="UP000054270">
    <property type="component" value="Unassembled WGS sequence"/>
</dbReference>
<feature type="region of interest" description="Disordered" evidence="1">
    <location>
        <begin position="1"/>
        <end position="60"/>
    </location>
</feature>
<feature type="compositionally biased region" description="Polar residues" evidence="1">
    <location>
        <begin position="27"/>
        <end position="47"/>
    </location>
</feature>
<evidence type="ECO:0000313" key="2">
    <source>
        <dbReference type="EMBL" id="KJA21058.1"/>
    </source>
</evidence>
<dbReference type="EMBL" id="KN817561">
    <property type="protein sequence ID" value="KJA21058.1"/>
    <property type="molecule type" value="Genomic_DNA"/>
</dbReference>
<sequence>MSSTAPPGVRNCPVGTGANQPPADGINTETSVEPNSNIHRGTHSVPSQPHRRRASASPGTIRPKSILLLIMHLGWGPCGTHASPPLSLSWARPIALGFSSHSSLLLLTSFHPKSSALRAPPAWQQGPAGSVHLLRGTLELCHPRSVPE</sequence>
<gene>
    <name evidence="2" type="ORF">HYPSUDRAFT_758457</name>
</gene>